<dbReference type="AlphaFoldDB" id="A0A4V6PFH0"/>
<organism evidence="2 3">
    <name type="scientific">Flavobacterium hiemivividum</name>
    <dbReference type="NCBI Taxonomy" id="2541734"/>
    <lineage>
        <taxon>Bacteria</taxon>
        <taxon>Pseudomonadati</taxon>
        <taxon>Bacteroidota</taxon>
        <taxon>Flavobacteriia</taxon>
        <taxon>Flavobacteriales</taxon>
        <taxon>Flavobacteriaceae</taxon>
        <taxon>Flavobacterium</taxon>
    </lineage>
</organism>
<evidence type="ECO:0000313" key="3">
    <source>
        <dbReference type="Proteomes" id="UP000294597"/>
    </source>
</evidence>
<dbReference type="InterPro" id="IPR029063">
    <property type="entry name" value="SAM-dependent_MTases_sf"/>
</dbReference>
<gene>
    <name evidence="2" type="ORF">E0F98_08610</name>
</gene>
<dbReference type="Proteomes" id="UP000294597">
    <property type="component" value="Unassembled WGS sequence"/>
</dbReference>
<proteinExistence type="predicted"/>
<feature type="domain" description="Methyltransferase" evidence="1">
    <location>
        <begin position="56"/>
        <end position="183"/>
    </location>
</feature>
<sequence length="254" mass="29704">MSEEQKPTNINPEQPTEAWFSSWFDTPYYHILYKERNCTEAQLFMDNITNYLNLPENAKVLDLACGKGRHSIYLNQLGFDVLGADLSENSIAEANENANDTLHFKVHDMREPFEEKYDAIFNLFTSFGYFENDEDNLTTLKAIKESLSEYGFAVIDFMNVNQVLKTLVPEETKTVEGIDFHLKRYLKDGHIYKEIDFEDKGQKFHFTEKVKALTLEDFESMMEEAGIYLLDIFGDYKLKSFHKTESERLILIFK</sequence>
<dbReference type="InterPro" id="IPR025714">
    <property type="entry name" value="Methyltranfer_dom"/>
</dbReference>
<dbReference type="Gene3D" id="2.20.25.110">
    <property type="entry name" value="S-adenosyl-L-methionine-dependent methyltransferases"/>
    <property type="match status" value="1"/>
</dbReference>
<dbReference type="PANTHER" id="PTHR43861:SF1">
    <property type="entry name" value="TRANS-ACONITATE 2-METHYLTRANSFERASE"/>
    <property type="match status" value="1"/>
</dbReference>
<dbReference type="PANTHER" id="PTHR43861">
    <property type="entry name" value="TRANS-ACONITATE 2-METHYLTRANSFERASE-RELATED"/>
    <property type="match status" value="1"/>
</dbReference>
<keyword evidence="2" id="KW-0808">Transferase</keyword>
<dbReference type="GO" id="GO:0008168">
    <property type="term" value="F:methyltransferase activity"/>
    <property type="evidence" value="ECO:0007669"/>
    <property type="project" value="UniProtKB-KW"/>
</dbReference>
<keyword evidence="3" id="KW-1185">Reference proteome</keyword>
<dbReference type="Pfam" id="PF13847">
    <property type="entry name" value="Methyltransf_31"/>
    <property type="match status" value="1"/>
</dbReference>
<dbReference type="SUPFAM" id="SSF53335">
    <property type="entry name" value="S-adenosyl-L-methionine-dependent methyltransferases"/>
    <property type="match status" value="1"/>
</dbReference>
<protein>
    <submittedName>
        <fullName evidence="2">Class I SAM-dependent methyltransferase</fullName>
    </submittedName>
</protein>
<comment type="caution">
    <text evidence="2">The sequence shown here is derived from an EMBL/GenBank/DDBJ whole genome shotgun (WGS) entry which is preliminary data.</text>
</comment>
<dbReference type="GO" id="GO:0032259">
    <property type="term" value="P:methylation"/>
    <property type="evidence" value="ECO:0007669"/>
    <property type="project" value="UniProtKB-KW"/>
</dbReference>
<keyword evidence="2" id="KW-0489">Methyltransferase</keyword>
<reference evidence="2 3" key="1">
    <citation type="submission" date="2019-03" db="EMBL/GenBank/DDBJ databases">
        <title>Flavobacterium TSA-D2 sp. nov., isolated from arctic soil.</title>
        <authorList>
            <person name="Chaudhary D.K."/>
        </authorList>
    </citation>
    <scope>NUCLEOTIDE SEQUENCE [LARGE SCALE GENOMIC DNA]</scope>
    <source>
        <strain evidence="2 3">TSA-D2</strain>
    </source>
</reference>
<dbReference type="Gene3D" id="3.40.50.150">
    <property type="entry name" value="Vaccinia Virus protein VP39"/>
    <property type="match status" value="1"/>
</dbReference>
<dbReference type="EMBL" id="SMFO01000005">
    <property type="protein sequence ID" value="TDE04008.1"/>
    <property type="molecule type" value="Genomic_DNA"/>
</dbReference>
<accession>A0A4V6PFH0</accession>
<dbReference type="CDD" id="cd02440">
    <property type="entry name" value="AdoMet_MTases"/>
    <property type="match status" value="1"/>
</dbReference>
<evidence type="ECO:0000313" key="2">
    <source>
        <dbReference type="EMBL" id="TDE04008.1"/>
    </source>
</evidence>
<dbReference type="RefSeq" id="WP_132110492.1">
    <property type="nucleotide sequence ID" value="NZ_SMFO01000005.1"/>
</dbReference>
<name>A0A4V6PFH0_9FLAO</name>
<evidence type="ECO:0000259" key="1">
    <source>
        <dbReference type="Pfam" id="PF13847"/>
    </source>
</evidence>